<feature type="transmembrane region" description="Helical" evidence="1">
    <location>
        <begin position="180"/>
        <end position="205"/>
    </location>
</feature>
<dbReference type="AlphaFoldDB" id="A0A1E5QE16"/>
<evidence type="ECO:0000313" key="2">
    <source>
        <dbReference type="EMBL" id="OEJ72898.1"/>
    </source>
</evidence>
<protein>
    <submittedName>
        <fullName evidence="2">Uncharacterized protein</fullName>
    </submittedName>
</protein>
<comment type="caution">
    <text evidence="2">The sequence shown here is derived from an EMBL/GenBank/DDBJ whole genome shotgun (WGS) entry which is preliminary data.</text>
</comment>
<feature type="transmembrane region" description="Helical" evidence="1">
    <location>
        <begin position="116"/>
        <end position="138"/>
    </location>
</feature>
<keyword evidence="1" id="KW-0812">Transmembrane</keyword>
<proteinExistence type="predicted"/>
<evidence type="ECO:0000256" key="1">
    <source>
        <dbReference type="SAM" id="Phobius"/>
    </source>
</evidence>
<keyword evidence="1" id="KW-0472">Membrane</keyword>
<reference evidence="2" key="1">
    <citation type="submission" date="2016-09" db="EMBL/GenBank/DDBJ databases">
        <title>Draft genome of thermotolerant cyanobacterium Desertifilum sp. strain IPPAS B-1220.</title>
        <authorList>
            <person name="Sinetova M.A."/>
            <person name="Bolakhan K."/>
            <person name="Zayadan B.K."/>
            <person name="Mironov K.S."/>
            <person name="Ustinova V."/>
            <person name="Kupriyanova E.V."/>
            <person name="Sidorov R.A."/>
            <person name="Skrypnik A.N."/>
            <person name="Gogoleva N.E."/>
            <person name="Gogolev Y.V."/>
            <person name="Los D.A."/>
        </authorList>
    </citation>
    <scope>NUCLEOTIDE SEQUENCE [LARGE SCALE GENOMIC DNA]</scope>
    <source>
        <strain evidence="2">IPPAS B-1220</strain>
    </source>
</reference>
<name>A0A1E5QE16_9CYAN</name>
<organism evidence="2">
    <name type="scientific">Desertifilum tharense IPPAS B-1220</name>
    <dbReference type="NCBI Taxonomy" id="1781255"/>
    <lineage>
        <taxon>Bacteria</taxon>
        <taxon>Bacillati</taxon>
        <taxon>Cyanobacteriota</taxon>
        <taxon>Cyanophyceae</taxon>
        <taxon>Desertifilales</taxon>
        <taxon>Desertifilaceae</taxon>
        <taxon>Desertifilum</taxon>
    </lineage>
</organism>
<feature type="transmembrane region" description="Helical" evidence="1">
    <location>
        <begin position="150"/>
        <end position="174"/>
    </location>
</feature>
<keyword evidence="1" id="KW-1133">Transmembrane helix</keyword>
<accession>A0A1E5QE16</accession>
<sequence>MVRFLGWVVVGLAAAHFLGQFSKHVLGYGSLKGMIPLFDLDLEFNIPSLYSGLSLIGCAMLLGAIALLKKQKRDRYLRHWQGLSLIFLLMGVDEIIELHERTIKPLRNALNATGIFYFTWVILGFVLVVLLAIAYRKFTLSLPPKTRNRFILAASLFLLGTLGIELIGGYYAYIYGKENLIYSLWVALEEGLEMAGILVFIYALLTYLRSLSDSITIHFERSLSAPTNN</sequence>
<dbReference type="STRING" id="1781255.BH720_22750"/>
<feature type="transmembrane region" description="Helical" evidence="1">
    <location>
        <begin position="51"/>
        <end position="68"/>
    </location>
</feature>
<gene>
    <name evidence="2" type="ORF">BH720_22750</name>
</gene>
<dbReference type="EMBL" id="MJGC01000110">
    <property type="protein sequence ID" value="OEJ72898.1"/>
    <property type="molecule type" value="Genomic_DNA"/>
</dbReference>